<sequence length="157" mass="16966">MRFSGLRSLGKSAAGVMYYAAIVCGVVSSADKRAFHRNRSHGSCGCGGDGEDVEDGLLLSFKRGRHSCLCERESTGGGRALFRPRPQRLRTGSAHRSQRRPARLVSENGHRPAPLTRVLTAPTQFPSPPAHGYISLMSLLRSLTSLSLAPTTHFPLP</sequence>
<accession>A0A914VCJ4</accession>
<evidence type="ECO:0000256" key="1">
    <source>
        <dbReference type="SAM" id="MobiDB-lite"/>
    </source>
</evidence>
<name>A0A914VCJ4_9BILA</name>
<dbReference type="AlphaFoldDB" id="A0A914VCJ4"/>
<dbReference type="Proteomes" id="UP000887566">
    <property type="component" value="Unplaced"/>
</dbReference>
<feature type="region of interest" description="Disordered" evidence="1">
    <location>
        <begin position="88"/>
        <end position="111"/>
    </location>
</feature>
<evidence type="ECO:0000313" key="3">
    <source>
        <dbReference type="WBParaSite" id="PSAMB.scaffold17793size1054.g37405.t1"/>
    </source>
</evidence>
<evidence type="ECO:0000313" key="2">
    <source>
        <dbReference type="Proteomes" id="UP000887566"/>
    </source>
</evidence>
<dbReference type="WBParaSite" id="PSAMB.scaffold17793size1054.g37405.t1">
    <property type="protein sequence ID" value="PSAMB.scaffold17793size1054.g37405.t1"/>
    <property type="gene ID" value="PSAMB.scaffold17793size1054.g37405"/>
</dbReference>
<reference evidence="3" key="1">
    <citation type="submission" date="2022-11" db="UniProtKB">
        <authorList>
            <consortium name="WormBaseParasite"/>
        </authorList>
    </citation>
    <scope>IDENTIFICATION</scope>
</reference>
<keyword evidence="2" id="KW-1185">Reference proteome</keyword>
<proteinExistence type="predicted"/>
<protein>
    <submittedName>
        <fullName evidence="3">Uncharacterized protein</fullName>
    </submittedName>
</protein>
<organism evidence="2 3">
    <name type="scientific">Plectus sambesii</name>
    <dbReference type="NCBI Taxonomy" id="2011161"/>
    <lineage>
        <taxon>Eukaryota</taxon>
        <taxon>Metazoa</taxon>
        <taxon>Ecdysozoa</taxon>
        <taxon>Nematoda</taxon>
        <taxon>Chromadorea</taxon>
        <taxon>Plectida</taxon>
        <taxon>Plectina</taxon>
        <taxon>Plectoidea</taxon>
        <taxon>Plectidae</taxon>
        <taxon>Plectus</taxon>
    </lineage>
</organism>